<dbReference type="Gene3D" id="3.40.640.10">
    <property type="entry name" value="Type I PLP-dependent aspartate aminotransferase-like (Major domain)"/>
    <property type="match status" value="1"/>
</dbReference>
<dbReference type="SUPFAM" id="SSF53383">
    <property type="entry name" value="PLP-dependent transferases"/>
    <property type="match status" value="1"/>
</dbReference>
<reference evidence="5" key="1">
    <citation type="submission" date="2021-02" db="EMBL/GenBank/DDBJ databases">
        <authorList>
            <person name="Nowell W R."/>
        </authorList>
    </citation>
    <scope>NUCLEOTIDE SEQUENCE</scope>
</reference>
<name>A0A820FFM6_9BILA</name>
<organism evidence="5 6">
    <name type="scientific">Adineta steineri</name>
    <dbReference type="NCBI Taxonomy" id="433720"/>
    <lineage>
        <taxon>Eukaryota</taxon>
        <taxon>Metazoa</taxon>
        <taxon>Spiralia</taxon>
        <taxon>Gnathifera</taxon>
        <taxon>Rotifera</taxon>
        <taxon>Eurotatoria</taxon>
        <taxon>Bdelloidea</taxon>
        <taxon>Adinetida</taxon>
        <taxon>Adinetidae</taxon>
        <taxon>Adineta</taxon>
    </lineage>
</organism>
<dbReference type="InterPro" id="IPR015424">
    <property type="entry name" value="PyrdxlP-dep_Trfase"/>
</dbReference>
<dbReference type="PANTHER" id="PTHR42790:SF19">
    <property type="entry name" value="KYNURENINE_ALPHA-AMINOADIPATE AMINOTRANSFERASE, MITOCHONDRIAL"/>
    <property type="match status" value="1"/>
</dbReference>
<proteinExistence type="predicted"/>
<dbReference type="InterPro" id="IPR050859">
    <property type="entry name" value="Class-I_PLP-dep_aminotransf"/>
</dbReference>
<comment type="caution">
    <text evidence="5">The sequence shown here is derived from an EMBL/GenBank/DDBJ whole genome shotgun (WGS) entry which is preliminary data.</text>
</comment>
<evidence type="ECO:0000256" key="4">
    <source>
        <dbReference type="ARBA" id="ARBA00022898"/>
    </source>
</evidence>
<comment type="cofactor">
    <cofactor evidence="1">
        <name>pyridoxal 5'-phosphate</name>
        <dbReference type="ChEBI" id="CHEBI:597326"/>
    </cofactor>
</comment>
<keyword evidence="3" id="KW-0808">Transferase</keyword>
<protein>
    <submittedName>
        <fullName evidence="5">Uncharacterized protein</fullName>
    </submittedName>
</protein>
<keyword evidence="4" id="KW-0663">Pyridoxal phosphate</keyword>
<keyword evidence="2" id="KW-0032">Aminotransferase</keyword>
<dbReference type="EMBL" id="CAJOAZ010013213">
    <property type="protein sequence ID" value="CAF4263919.1"/>
    <property type="molecule type" value="Genomic_DNA"/>
</dbReference>
<dbReference type="GO" id="GO:0008483">
    <property type="term" value="F:transaminase activity"/>
    <property type="evidence" value="ECO:0007669"/>
    <property type="project" value="UniProtKB-KW"/>
</dbReference>
<evidence type="ECO:0000256" key="1">
    <source>
        <dbReference type="ARBA" id="ARBA00001933"/>
    </source>
</evidence>
<evidence type="ECO:0000313" key="5">
    <source>
        <dbReference type="EMBL" id="CAF4263919.1"/>
    </source>
</evidence>
<dbReference type="PANTHER" id="PTHR42790">
    <property type="entry name" value="AMINOTRANSFERASE"/>
    <property type="match status" value="1"/>
</dbReference>
<evidence type="ECO:0000256" key="2">
    <source>
        <dbReference type="ARBA" id="ARBA00022576"/>
    </source>
</evidence>
<gene>
    <name evidence="5" type="ORF">OXD698_LOCUS44133</name>
</gene>
<dbReference type="InterPro" id="IPR015421">
    <property type="entry name" value="PyrdxlP-dep_Trfase_major"/>
</dbReference>
<evidence type="ECO:0000313" key="6">
    <source>
        <dbReference type="Proteomes" id="UP000663844"/>
    </source>
</evidence>
<accession>A0A820FFM6</accession>
<dbReference type="GO" id="GO:1901605">
    <property type="term" value="P:alpha-amino acid metabolic process"/>
    <property type="evidence" value="ECO:0007669"/>
    <property type="project" value="TreeGrafter"/>
</dbReference>
<dbReference type="AlphaFoldDB" id="A0A820FFM6"/>
<evidence type="ECO:0000256" key="3">
    <source>
        <dbReference type="ARBA" id="ARBA00022679"/>
    </source>
</evidence>
<sequence length="96" mass="10908">MDTDGRVIRLDSMSKVLSAGMRLGFLTAPIPLWQKLVYHQQVTSMHASSLSQMVALKLLEKWGLSGFHQHTEQISKFYENQKVLMVNAIKKHLNGI</sequence>
<dbReference type="Proteomes" id="UP000663844">
    <property type="component" value="Unassembled WGS sequence"/>
</dbReference>